<feature type="repeat" description="WD" evidence="3">
    <location>
        <begin position="756"/>
        <end position="797"/>
    </location>
</feature>
<comment type="caution">
    <text evidence="7">The sequence shown here is derived from an EMBL/GenBank/DDBJ whole genome shotgun (WGS) entry which is preliminary data.</text>
</comment>
<feature type="repeat" description="WD" evidence="3">
    <location>
        <begin position="579"/>
        <end position="620"/>
    </location>
</feature>
<proteinExistence type="predicted"/>
<feature type="repeat" description="WD" evidence="3">
    <location>
        <begin position="965"/>
        <end position="1016"/>
    </location>
</feature>
<evidence type="ECO:0000259" key="5">
    <source>
        <dbReference type="Pfam" id="PF23414"/>
    </source>
</evidence>
<dbReference type="Pfam" id="PF00931">
    <property type="entry name" value="NB-ARC"/>
    <property type="match status" value="1"/>
</dbReference>
<reference evidence="7 8" key="1">
    <citation type="submission" date="2018-02" db="EMBL/GenBank/DDBJ databases">
        <authorList>
            <person name="Cohen D.B."/>
            <person name="Kent A.D."/>
        </authorList>
    </citation>
    <scope>NUCLEOTIDE SEQUENCE [LARGE SCALE GENOMIC DNA]</scope>
    <source>
        <strain evidence="7 8">CCAP 1448/3</strain>
    </source>
</reference>
<dbReference type="Pfam" id="PF26355">
    <property type="entry name" value="HTH_VMAP-M9"/>
    <property type="match status" value="1"/>
</dbReference>
<dbReference type="SUPFAM" id="SSF141571">
    <property type="entry name" value="Pentapeptide repeat-like"/>
    <property type="match status" value="1"/>
</dbReference>
<dbReference type="CDD" id="cd00200">
    <property type="entry name" value="WD40"/>
    <property type="match status" value="2"/>
</dbReference>
<dbReference type="InterPro" id="IPR055442">
    <property type="entry name" value="Beta-prop_EML-like_2nd"/>
</dbReference>
<dbReference type="Pfam" id="PF23414">
    <property type="entry name" value="Beta-prop_EML_2"/>
    <property type="match status" value="1"/>
</dbReference>
<dbReference type="SMART" id="SM00320">
    <property type="entry name" value="WD40"/>
    <property type="match status" value="14"/>
</dbReference>
<dbReference type="InterPro" id="IPR019775">
    <property type="entry name" value="WD40_repeat_CS"/>
</dbReference>
<feature type="repeat" description="WD" evidence="3">
    <location>
        <begin position="714"/>
        <end position="755"/>
    </location>
</feature>
<evidence type="ECO:0000313" key="8">
    <source>
        <dbReference type="Proteomes" id="UP000238762"/>
    </source>
</evidence>
<dbReference type="OrthoDB" id="434800at2"/>
<dbReference type="PROSITE" id="PS50294">
    <property type="entry name" value="WD_REPEATS_REGION"/>
    <property type="match status" value="11"/>
</dbReference>
<dbReference type="InterPro" id="IPR015943">
    <property type="entry name" value="WD40/YVTN_repeat-like_dom_sf"/>
</dbReference>
<feature type="repeat" description="WD" evidence="3">
    <location>
        <begin position="840"/>
        <end position="881"/>
    </location>
</feature>
<accession>A0A2T1C417</accession>
<dbReference type="Gene3D" id="3.40.50.300">
    <property type="entry name" value="P-loop containing nucleotide triphosphate hydrolases"/>
    <property type="match status" value="1"/>
</dbReference>
<evidence type="ECO:0000313" key="7">
    <source>
        <dbReference type="EMBL" id="PSB02996.1"/>
    </source>
</evidence>
<dbReference type="Gene3D" id="2.130.10.10">
    <property type="entry name" value="YVTN repeat-like/Quinoprotein amine dehydrogenase"/>
    <property type="match status" value="6"/>
</dbReference>
<keyword evidence="2" id="KW-0677">Repeat</keyword>
<evidence type="ECO:0000256" key="1">
    <source>
        <dbReference type="ARBA" id="ARBA00022574"/>
    </source>
</evidence>
<dbReference type="EMBL" id="PVWJ01000043">
    <property type="protein sequence ID" value="PSB02996.1"/>
    <property type="molecule type" value="Genomic_DNA"/>
</dbReference>
<feature type="repeat" description="WD" evidence="3">
    <location>
        <begin position="1017"/>
        <end position="1058"/>
    </location>
</feature>
<feature type="repeat" description="WD" evidence="3">
    <location>
        <begin position="798"/>
        <end position="839"/>
    </location>
</feature>
<gene>
    <name evidence="7" type="ORF">C7B64_10385</name>
</gene>
<protein>
    <submittedName>
        <fullName evidence="7">Uncharacterized protein</fullName>
    </submittedName>
</protein>
<organism evidence="7 8">
    <name type="scientific">Merismopedia glauca CCAP 1448/3</name>
    <dbReference type="NCBI Taxonomy" id="1296344"/>
    <lineage>
        <taxon>Bacteria</taxon>
        <taxon>Bacillati</taxon>
        <taxon>Cyanobacteriota</taxon>
        <taxon>Cyanophyceae</taxon>
        <taxon>Synechococcales</taxon>
        <taxon>Merismopediaceae</taxon>
        <taxon>Merismopedia</taxon>
    </lineage>
</organism>
<sequence length="1220" mass="135533">MTIDEALNIIDSALQPKHLNDTQELVFRQSWVGKSYAEMAVTCGYNEDYLKDIGSKLWKLLSQALQQEVRKSNLQVVLRRWLQSQNEAIATAISIESTDAPVEIALPTPLQDCQVDWGEAMEVYTFFGRTRELEQLEEWIINQHCRLIAVLGMGGIGKSALVIKLAEQLSASQEFKFVIWRSLRNAPRIEALLADLIQVLSGQTETEVSLPKDLGGRLTRLLHYLRQSRCLLILDNGETILQAGTRVGHYREGYEGYGELWRQVGELRHQSCLLLTSREKPQEIALLEGDTLPVKSWLLSGLNLVDGQALIQETGAIAQSPSDWEIVVQHFAGNPLALKIVAAAIEDLFGGSLSEFIAYTQQHQSSLIFDDIRHLLDRQFNRLSDLEQEVMYWLAINREFVSLYELKTDLVSSTAQRHLSETLSFLARRSLLETQMMSFTQQPVVMEYVTEKLIESITQEIITGEIDLLMSHALIKANAKDYLRDSQIRVIIEPILASLDSSHPNQVETLLNRLIKGLHEQYSHIPGYGTGNVINLLRHLGQDFTGYDFSNLAIWQANLQNLRLHHVNLENADLSKSVFSETLGGIFKIAFSHDGKLLALGDSDGEIRLWRVRDRQLVASWRGHEGVMSGMAFSPDDQMLVTASRNTIKLWVIGDEASAPRQPLGQSLRTWSEHSGWIRYVDFSPDGHLIASAGNEDRTLRIWEVETGECRHILVNPGGSVLTCTFHPTEAIVATGNGDCTTKLWDAGTGECLQTLVGQSNQIWSIAFSPDGKILATGDAGGTIKLWRVETGECYATATGHIGIIYNLDISPNGETIASAGSDSTARVWSLDTGQCLRALLGHTNSVFTLGFNPLNQTLVTGSFDRTVKFWDYQTGQCLNTWRGYSNGVCAIAILPNSTLASGYHDGLIRLWNLKTGTCIQTLAGHEDFVWTVAASPDGQFLATSGEDRLIKIWDLATGECCKVLRGHLSTVTALAFSSQFVAAVARQEAEGILVSASYDGTVKVWDLATGSCLRTLQGHLSWIWDVAFHPDGQIFASASFDHTILLWNHQQDESLQVLTDHTHWVWSVAFSPDGHNLATGSGDHTIKIWEVATGECLQSLPGHTSWVLTVAFSPDHRYLASGSADNTVKIWDLATGNCLHTLEGHVNWVWSVVFDEDSETVISGCQDETIQVWDVKTGERLRVLKGDRLYEQMNITGVTGLNQSQHHALQVLGAISPYK</sequence>
<reference evidence="7 8" key="2">
    <citation type="submission" date="2018-03" db="EMBL/GenBank/DDBJ databases">
        <title>The ancient ancestry and fast evolution of plastids.</title>
        <authorList>
            <person name="Moore K.R."/>
            <person name="Magnabosco C."/>
            <person name="Momper L."/>
            <person name="Gold D.A."/>
            <person name="Bosak T."/>
            <person name="Fournier G.P."/>
        </authorList>
    </citation>
    <scope>NUCLEOTIDE SEQUENCE [LARGE SCALE GENOMIC DNA]</scope>
    <source>
        <strain evidence="7 8">CCAP 1448/3</strain>
    </source>
</reference>
<dbReference type="InterPro" id="IPR036322">
    <property type="entry name" value="WD40_repeat_dom_sf"/>
</dbReference>
<dbReference type="PROSITE" id="PS50082">
    <property type="entry name" value="WD_REPEATS_2"/>
    <property type="match status" value="13"/>
</dbReference>
<name>A0A2T1C417_9CYAN</name>
<dbReference type="SUPFAM" id="SSF50978">
    <property type="entry name" value="WD40 repeat-like"/>
    <property type="match status" value="3"/>
</dbReference>
<feature type="domain" description="EML-like second beta-propeller" evidence="5">
    <location>
        <begin position="1024"/>
        <end position="1182"/>
    </location>
</feature>
<dbReference type="Pfam" id="PF00400">
    <property type="entry name" value="WD40"/>
    <property type="match status" value="10"/>
</dbReference>
<dbReference type="InterPro" id="IPR027417">
    <property type="entry name" value="P-loop_NTPase"/>
</dbReference>
<dbReference type="Proteomes" id="UP000238762">
    <property type="component" value="Unassembled WGS sequence"/>
</dbReference>
<keyword evidence="8" id="KW-1185">Reference proteome</keyword>
<feature type="repeat" description="WD" evidence="3">
    <location>
        <begin position="1101"/>
        <end position="1142"/>
    </location>
</feature>
<evidence type="ECO:0000256" key="2">
    <source>
        <dbReference type="ARBA" id="ARBA00022737"/>
    </source>
</evidence>
<dbReference type="AlphaFoldDB" id="A0A2T1C417"/>
<feature type="domain" description="NB-ARC" evidence="4">
    <location>
        <begin position="131"/>
        <end position="235"/>
    </location>
</feature>
<dbReference type="PANTHER" id="PTHR22847">
    <property type="entry name" value="WD40 REPEAT PROTEIN"/>
    <property type="match status" value="1"/>
</dbReference>
<feature type="repeat" description="WD" evidence="3">
    <location>
        <begin position="923"/>
        <end position="964"/>
    </location>
</feature>
<dbReference type="InterPro" id="IPR058651">
    <property type="entry name" value="HTH_VMAP-M9"/>
</dbReference>
<dbReference type="PANTHER" id="PTHR22847:SF637">
    <property type="entry name" value="WD REPEAT DOMAIN 5B"/>
    <property type="match status" value="1"/>
</dbReference>
<feature type="repeat" description="WD" evidence="3">
    <location>
        <begin position="1143"/>
        <end position="1184"/>
    </location>
</feature>
<evidence type="ECO:0000256" key="3">
    <source>
        <dbReference type="PROSITE-ProRule" id="PRU00221"/>
    </source>
</evidence>
<dbReference type="PROSITE" id="PS00678">
    <property type="entry name" value="WD_REPEATS_1"/>
    <property type="match status" value="7"/>
</dbReference>
<feature type="repeat" description="WD" evidence="3">
    <location>
        <begin position="882"/>
        <end position="922"/>
    </location>
</feature>
<feature type="domain" description="vWA-MoxR associated protein N-terminal HTH" evidence="6">
    <location>
        <begin position="1"/>
        <end position="80"/>
    </location>
</feature>
<evidence type="ECO:0000259" key="6">
    <source>
        <dbReference type="Pfam" id="PF26355"/>
    </source>
</evidence>
<feature type="repeat" description="WD" evidence="3">
    <location>
        <begin position="1059"/>
        <end position="1100"/>
    </location>
</feature>
<dbReference type="InterPro" id="IPR002182">
    <property type="entry name" value="NB-ARC"/>
</dbReference>
<dbReference type="GO" id="GO:0043531">
    <property type="term" value="F:ADP binding"/>
    <property type="evidence" value="ECO:0007669"/>
    <property type="project" value="InterPro"/>
</dbReference>
<dbReference type="InterPro" id="IPR020472">
    <property type="entry name" value="WD40_PAC1"/>
</dbReference>
<feature type="repeat" description="WD" evidence="3">
    <location>
        <begin position="671"/>
        <end position="713"/>
    </location>
</feature>
<dbReference type="PRINTS" id="PR00364">
    <property type="entry name" value="DISEASERSIST"/>
</dbReference>
<evidence type="ECO:0000259" key="4">
    <source>
        <dbReference type="Pfam" id="PF00931"/>
    </source>
</evidence>
<dbReference type="PRINTS" id="PR00320">
    <property type="entry name" value="GPROTEINBRPT"/>
</dbReference>
<dbReference type="SUPFAM" id="SSF52540">
    <property type="entry name" value="P-loop containing nucleoside triphosphate hydrolases"/>
    <property type="match status" value="1"/>
</dbReference>
<dbReference type="InterPro" id="IPR001680">
    <property type="entry name" value="WD40_rpt"/>
</dbReference>
<dbReference type="RefSeq" id="WP_106288579.1">
    <property type="nucleotide sequence ID" value="NZ_CAWNTC010000028.1"/>
</dbReference>
<keyword evidence="1 3" id="KW-0853">WD repeat</keyword>